<keyword evidence="2" id="KW-1185">Reference proteome</keyword>
<reference evidence="1" key="1">
    <citation type="submission" date="2021-05" db="EMBL/GenBank/DDBJ databases">
        <title>Draft genomes of bacteria isolated from model marine particles.</title>
        <authorList>
            <person name="Datta M.S."/>
            <person name="Schwartzman J.A."/>
            <person name="Enke T.N."/>
            <person name="Saavedra J."/>
            <person name="Cermak N."/>
            <person name="Cordero O.X."/>
        </authorList>
    </citation>
    <scope>NUCLEOTIDE SEQUENCE</scope>
    <source>
        <strain evidence="1">I2M19</strain>
    </source>
</reference>
<comment type="caution">
    <text evidence="1">The sequence shown here is derived from an EMBL/GenBank/DDBJ whole genome shotgun (WGS) entry which is preliminary data.</text>
</comment>
<evidence type="ECO:0000313" key="2">
    <source>
        <dbReference type="Proteomes" id="UP001647509"/>
    </source>
</evidence>
<gene>
    <name evidence="1" type="ORF">KO493_03935</name>
</gene>
<accession>A0ACC5U6C2</accession>
<name>A0ACC5U6C2_9FLAO</name>
<sequence>MYLEIVSPEATFFSSEVDSVTVPGVEGEFQMLKNHAPIVSLLTAGTVKIRVHSELHLDYDKLHPDVKPHMVDNKVLLIEIKSGTLEMKDNKAIILAD</sequence>
<dbReference type="Proteomes" id="UP001647509">
    <property type="component" value="Unassembled WGS sequence"/>
</dbReference>
<dbReference type="EMBL" id="JAHKPD010000008">
    <property type="protein sequence ID" value="MBU2949844.1"/>
    <property type="molecule type" value="Genomic_DNA"/>
</dbReference>
<evidence type="ECO:0000313" key="1">
    <source>
        <dbReference type="EMBL" id="MBU2949844.1"/>
    </source>
</evidence>
<proteinExistence type="predicted"/>
<protein>
    <submittedName>
        <fullName evidence="1">F0F1 ATP synthase subunit epsilon</fullName>
    </submittedName>
</protein>
<organism evidence="1 2">
    <name type="scientific">Pseudotamlana agarivorans</name>
    <dbReference type="NCBI Taxonomy" id="481183"/>
    <lineage>
        <taxon>Bacteria</taxon>
        <taxon>Pseudomonadati</taxon>
        <taxon>Bacteroidota</taxon>
        <taxon>Flavobacteriia</taxon>
        <taxon>Flavobacteriales</taxon>
        <taxon>Flavobacteriaceae</taxon>
        <taxon>Pseudotamlana</taxon>
    </lineage>
</organism>